<sequence>MTDIVRIKKEGIQVYPQTHANAIIGLTAIKGEKGDTGPAGIQGATGPKGEKGDTGLAGIQGATGPKGEKGDTGPIGPQGAQGPAGTNATTTVATSTVNGLMSSADKKKLDNLTALNIIFEKIGEV</sequence>
<accession>R3W2F2</accession>
<dbReference type="Pfam" id="PF01391">
    <property type="entry name" value="Collagen"/>
    <property type="match status" value="1"/>
</dbReference>
<dbReference type="eggNOG" id="ENOG502ZPVI">
    <property type="taxonomic scope" value="Bacteria"/>
</dbReference>
<dbReference type="HOGENOM" id="CLU_147268_0_0_9"/>
<keyword evidence="4" id="KW-1185">Reference proteome</keyword>
<evidence type="ECO:0000313" key="3">
    <source>
        <dbReference type="EMBL" id="EOL41616.1"/>
    </source>
</evidence>
<organism evidence="3 4">
    <name type="scientific">Enterococcus phoeniculicola ATCC BAA-412</name>
    <dbReference type="NCBI Taxonomy" id="1158610"/>
    <lineage>
        <taxon>Bacteria</taxon>
        <taxon>Bacillati</taxon>
        <taxon>Bacillota</taxon>
        <taxon>Bacilli</taxon>
        <taxon>Lactobacillales</taxon>
        <taxon>Enterococcaceae</taxon>
        <taxon>Enterococcus</taxon>
    </lineage>
</organism>
<dbReference type="Gene3D" id="1.20.5.320">
    <property type="entry name" value="6-Phosphogluconate Dehydrogenase, domain 3"/>
    <property type="match status" value="1"/>
</dbReference>
<gene>
    <name evidence="3" type="ORF">UC3_03180</name>
</gene>
<dbReference type="InterPro" id="IPR050938">
    <property type="entry name" value="Collagen_Structural_Proteins"/>
</dbReference>
<evidence type="ECO:0000256" key="1">
    <source>
        <dbReference type="ARBA" id="ARBA00022737"/>
    </source>
</evidence>
<dbReference type="PATRIC" id="fig|1158610.3.peg.3167"/>
<evidence type="ECO:0000313" key="4">
    <source>
        <dbReference type="Proteomes" id="UP000013785"/>
    </source>
</evidence>
<dbReference type="EMBL" id="AJAT01000018">
    <property type="protein sequence ID" value="EOL41616.1"/>
    <property type="molecule type" value="Genomic_DNA"/>
</dbReference>
<dbReference type="OrthoDB" id="2194742at2"/>
<dbReference type="InterPro" id="IPR008160">
    <property type="entry name" value="Collagen"/>
</dbReference>
<name>R3W2F2_9ENTE</name>
<dbReference type="RefSeq" id="WP_010769812.1">
    <property type="nucleotide sequence ID" value="NZ_ASWE01000001.1"/>
</dbReference>
<dbReference type="STRING" id="154621.RV11_GL002862"/>
<comment type="caution">
    <text evidence="3">The sequence shown here is derived from an EMBL/GenBank/DDBJ whole genome shotgun (WGS) entry which is preliminary data.</text>
</comment>
<evidence type="ECO:0008006" key="5">
    <source>
        <dbReference type="Google" id="ProtNLM"/>
    </source>
</evidence>
<dbReference type="PANTHER" id="PTHR37456:SF3">
    <property type="entry name" value="COLLAGEN ALPHA-1(XXV) CHAIN"/>
    <property type="match status" value="1"/>
</dbReference>
<feature type="compositionally biased region" description="Low complexity" evidence="2">
    <location>
        <begin position="72"/>
        <end position="89"/>
    </location>
</feature>
<dbReference type="AlphaFoldDB" id="R3W2F2"/>
<protein>
    <recommendedName>
        <fullName evidence="5">Collagen-like protein</fullName>
    </recommendedName>
</protein>
<keyword evidence="1" id="KW-0677">Repeat</keyword>
<feature type="region of interest" description="Disordered" evidence="2">
    <location>
        <begin position="34"/>
        <end position="89"/>
    </location>
</feature>
<proteinExistence type="predicted"/>
<reference evidence="3 4" key="1">
    <citation type="submission" date="2013-02" db="EMBL/GenBank/DDBJ databases">
        <title>The Genome Sequence of Enterococcus phoeniculicola BAA-412.</title>
        <authorList>
            <consortium name="The Broad Institute Genome Sequencing Platform"/>
            <consortium name="The Broad Institute Genome Sequencing Center for Infectious Disease"/>
            <person name="Earl A.M."/>
            <person name="Gilmore M.S."/>
            <person name="Lebreton F."/>
            <person name="Walker B."/>
            <person name="Young S.K."/>
            <person name="Zeng Q."/>
            <person name="Gargeya S."/>
            <person name="Fitzgerald M."/>
            <person name="Haas B."/>
            <person name="Abouelleil A."/>
            <person name="Alvarado L."/>
            <person name="Arachchi H.M."/>
            <person name="Berlin A.M."/>
            <person name="Chapman S.B."/>
            <person name="Dewar J."/>
            <person name="Goldberg J."/>
            <person name="Griggs A."/>
            <person name="Gujja S."/>
            <person name="Hansen M."/>
            <person name="Howarth C."/>
            <person name="Imamovic A."/>
            <person name="Larimer J."/>
            <person name="McCowan C."/>
            <person name="Murphy C."/>
            <person name="Neiman D."/>
            <person name="Pearson M."/>
            <person name="Priest M."/>
            <person name="Roberts A."/>
            <person name="Saif S."/>
            <person name="Shea T."/>
            <person name="Sisk P."/>
            <person name="Sykes S."/>
            <person name="Wortman J."/>
            <person name="Nusbaum C."/>
            <person name="Birren B."/>
        </authorList>
    </citation>
    <scope>NUCLEOTIDE SEQUENCE [LARGE SCALE GENOMIC DNA]</scope>
    <source>
        <strain evidence="3 4">ATCC BAA-412</strain>
    </source>
</reference>
<dbReference type="PANTHER" id="PTHR37456">
    <property type="entry name" value="SI:CH211-266K2.1"/>
    <property type="match status" value="1"/>
</dbReference>
<evidence type="ECO:0000256" key="2">
    <source>
        <dbReference type="SAM" id="MobiDB-lite"/>
    </source>
</evidence>
<dbReference type="Proteomes" id="UP000013785">
    <property type="component" value="Unassembled WGS sequence"/>
</dbReference>